<comment type="caution">
    <text evidence="18">The sequence shown here is derived from an EMBL/GenBank/DDBJ whole genome shotgun (WGS) entry which is preliminary data.</text>
</comment>
<dbReference type="Pfam" id="PF01433">
    <property type="entry name" value="Peptidase_M1"/>
    <property type="match status" value="1"/>
</dbReference>
<evidence type="ECO:0000256" key="7">
    <source>
        <dbReference type="ARBA" id="ARBA00022670"/>
    </source>
</evidence>
<comment type="function">
    <text evidence="12">Aminopeptidase N is involved in the degradation of intracellular peptides generated by protein breakdown during normal growth as well as in response to nutrient starvation.</text>
</comment>
<comment type="cofactor">
    <cofactor evidence="2">
        <name>Zn(2+)</name>
        <dbReference type="ChEBI" id="CHEBI:29105"/>
    </cofactor>
</comment>
<keyword evidence="11" id="KW-0482">Metalloprotease</keyword>
<dbReference type="FunFam" id="2.60.40.1840:FF:000001">
    <property type="entry name" value="Aminopeptidase N"/>
    <property type="match status" value="1"/>
</dbReference>
<dbReference type="Pfam" id="PF17432">
    <property type="entry name" value="DUF3458_C"/>
    <property type="match status" value="1"/>
</dbReference>
<dbReference type="InterPro" id="IPR014782">
    <property type="entry name" value="Peptidase_M1_dom"/>
</dbReference>
<evidence type="ECO:0000313" key="18">
    <source>
        <dbReference type="EMBL" id="KGM06112.1"/>
    </source>
</evidence>
<protein>
    <recommendedName>
        <fullName evidence="5 13">Aminopeptidase N</fullName>
        <ecNumber evidence="4 13">3.4.11.2</ecNumber>
    </recommendedName>
</protein>
<dbReference type="InterPro" id="IPR038438">
    <property type="entry name" value="PepN_Ig-like_sf"/>
</dbReference>
<dbReference type="EMBL" id="JRQD01000005">
    <property type="protein sequence ID" value="KGM06112.1"/>
    <property type="molecule type" value="Genomic_DNA"/>
</dbReference>
<evidence type="ECO:0000256" key="13">
    <source>
        <dbReference type="NCBIfam" id="TIGR02414"/>
    </source>
</evidence>
<comment type="catalytic activity">
    <reaction evidence="1">
        <text>Release of an N-terminal amino acid, Xaa-|-Yaa- from a peptide, amide or arylamide. Xaa is preferably Ala, but may be most amino acids including Pro (slow action). When a terminal hydrophobic residue is followed by a prolyl residue, the two may be released as an intact Xaa-Pro dipeptide.</text>
        <dbReference type="EC" id="3.4.11.2"/>
    </reaction>
</comment>
<dbReference type="Pfam" id="PF17900">
    <property type="entry name" value="Peptidase_M1_N"/>
    <property type="match status" value="1"/>
</dbReference>
<dbReference type="CDD" id="cd09600">
    <property type="entry name" value="M1_APN"/>
    <property type="match status" value="1"/>
</dbReference>
<accession>A0A0A0BEJ8</accession>
<dbReference type="InterPro" id="IPR042097">
    <property type="entry name" value="Aminopeptidase_N-like_N_sf"/>
</dbReference>
<dbReference type="MEROPS" id="M01.005"/>
<evidence type="ECO:0000256" key="3">
    <source>
        <dbReference type="ARBA" id="ARBA00010136"/>
    </source>
</evidence>
<dbReference type="GO" id="GO:0016285">
    <property type="term" value="F:alanyl aminopeptidase activity"/>
    <property type="evidence" value="ECO:0007669"/>
    <property type="project" value="UniProtKB-EC"/>
</dbReference>
<evidence type="ECO:0000256" key="2">
    <source>
        <dbReference type="ARBA" id="ARBA00001947"/>
    </source>
</evidence>
<dbReference type="InterPro" id="IPR045357">
    <property type="entry name" value="Aminopeptidase_N-like_N"/>
</dbReference>
<dbReference type="AlphaFoldDB" id="A0A0A0BEJ8"/>
<evidence type="ECO:0000256" key="8">
    <source>
        <dbReference type="ARBA" id="ARBA00022723"/>
    </source>
</evidence>
<organism evidence="18 19">
    <name type="scientific">Methylophaga thiooxydans</name>
    <dbReference type="NCBI Taxonomy" id="392484"/>
    <lineage>
        <taxon>Bacteria</taxon>
        <taxon>Pseudomonadati</taxon>
        <taxon>Pseudomonadota</taxon>
        <taxon>Gammaproteobacteria</taxon>
        <taxon>Thiotrichales</taxon>
        <taxon>Piscirickettsiaceae</taxon>
        <taxon>Methylophaga</taxon>
    </lineage>
</organism>
<dbReference type="FunFam" id="3.30.2010.30:FF:000002">
    <property type="entry name" value="Putative aminopeptidase N"/>
    <property type="match status" value="1"/>
</dbReference>
<evidence type="ECO:0000259" key="17">
    <source>
        <dbReference type="Pfam" id="PF17900"/>
    </source>
</evidence>
<dbReference type="EC" id="3.4.11.2" evidence="4 13"/>
<dbReference type="Gene3D" id="1.10.390.10">
    <property type="entry name" value="Neutral Protease Domain 2"/>
    <property type="match status" value="1"/>
</dbReference>
<keyword evidence="9 18" id="KW-0378">Hydrolase</keyword>
<evidence type="ECO:0000259" key="15">
    <source>
        <dbReference type="Pfam" id="PF11940"/>
    </source>
</evidence>
<keyword evidence="7" id="KW-0645">Protease</keyword>
<dbReference type="FunFam" id="2.60.40.1730:FF:000005">
    <property type="entry name" value="Aminopeptidase N"/>
    <property type="match status" value="1"/>
</dbReference>
<dbReference type="InterPro" id="IPR037144">
    <property type="entry name" value="Peptidase_M1_pepN_C_sf"/>
</dbReference>
<evidence type="ECO:0000256" key="4">
    <source>
        <dbReference type="ARBA" id="ARBA00012564"/>
    </source>
</evidence>
<dbReference type="GO" id="GO:0006508">
    <property type="term" value="P:proteolysis"/>
    <property type="evidence" value="ECO:0007669"/>
    <property type="project" value="UniProtKB-UniRule"/>
</dbReference>
<feature type="domain" description="Aminopeptidase N-like N-terminal" evidence="17">
    <location>
        <begin position="30"/>
        <end position="194"/>
    </location>
</feature>
<dbReference type="PANTHER" id="PTHR46322">
    <property type="entry name" value="PUROMYCIN-SENSITIVE AMINOPEPTIDASE"/>
    <property type="match status" value="1"/>
</dbReference>
<dbReference type="InterPro" id="IPR035414">
    <property type="entry name" value="Peptidase_M1_pepN_Ig-like"/>
</dbReference>
<evidence type="ECO:0000259" key="14">
    <source>
        <dbReference type="Pfam" id="PF01433"/>
    </source>
</evidence>
<dbReference type="GO" id="GO:0008270">
    <property type="term" value="F:zinc ion binding"/>
    <property type="evidence" value="ECO:0007669"/>
    <property type="project" value="InterPro"/>
</dbReference>
<dbReference type="InterPro" id="IPR024601">
    <property type="entry name" value="Peptidase_M1_pepN_C"/>
</dbReference>
<dbReference type="STRING" id="392484.LP43_1985"/>
<reference evidence="18 19" key="1">
    <citation type="submission" date="2014-09" db="EMBL/GenBank/DDBJ databases">
        <authorList>
            <person name="Grob C."/>
            <person name="Taubert M."/>
            <person name="Howat A.M."/>
            <person name="Burns O.J."/>
            <person name="Dixon J.L."/>
            <person name="Chen Y."/>
            <person name="Murrell J.C."/>
        </authorList>
    </citation>
    <scope>NUCLEOTIDE SEQUENCE [LARGE SCALE GENOMIC DNA]</scope>
    <source>
        <strain evidence="18">L4</strain>
    </source>
</reference>
<evidence type="ECO:0000256" key="5">
    <source>
        <dbReference type="ARBA" id="ARBA00015611"/>
    </source>
</evidence>
<dbReference type="Gene3D" id="2.60.40.1730">
    <property type="entry name" value="tricorn interacting facor f3 domain"/>
    <property type="match status" value="1"/>
</dbReference>
<keyword evidence="10" id="KW-0862">Zinc</keyword>
<evidence type="ECO:0000256" key="9">
    <source>
        <dbReference type="ARBA" id="ARBA00022801"/>
    </source>
</evidence>
<feature type="domain" description="Peptidase M1 membrane alanine aminopeptidase" evidence="14">
    <location>
        <begin position="234"/>
        <end position="447"/>
    </location>
</feature>
<dbReference type="Pfam" id="PF11940">
    <property type="entry name" value="DUF3458"/>
    <property type="match status" value="1"/>
</dbReference>
<proteinExistence type="inferred from homology"/>
<evidence type="ECO:0000256" key="10">
    <source>
        <dbReference type="ARBA" id="ARBA00022833"/>
    </source>
</evidence>
<dbReference type="Gene3D" id="1.25.50.10">
    <property type="entry name" value="Peptidase M1, alanyl aminopeptidase, C-terminal domain"/>
    <property type="match status" value="1"/>
</dbReference>
<keyword evidence="6 18" id="KW-0031">Aminopeptidase</keyword>
<dbReference type="InterPro" id="IPR012779">
    <property type="entry name" value="Peptidase_M1_pepN"/>
</dbReference>
<dbReference type="SUPFAM" id="SSF55486">
    <property type="entry name" value="Metalloproteases ('zincins'), catalytic domain"/>
    <property type="match status" value="1"/>
</dbReference>
<evidence type="ECO:0000256" key="12">
    <source>
        <dbReference type="ARBA" id="ARBA00059739"/>
    </source>
</evidence>
<dbReference type="RefSeq" id="WP_036314707.1">
    <property type="nucleotide sequence ID" value="NZ_JRQD01000005.1"/>
</dbReference>
<keyword evidence="8" id="KW-0479">Metal-binding</keyword>
<evidence type="ECO:0000256" key="6">
    <source>
        <dbReference type="ARBA" id="ARBA00022438"/>
    </source>
</evidence>
<evidence type="ECO:0000256" key="11">
    <source>
        <dbReference type="ARBA" id="ARBA00023049"/>
    </source>
</evidence>
<dbReference type="Proteomes" id="UP000029999">
    <property type="component" value="Unassembled WGS sequence"/>
</dbReference>
<dbReference type="NCBIfam" id="TIGR02414">
    <property type="entry name" value="pepN_proteo"/>
    <property type="match status" value="1"/>
</dbReference>
<dbReference type="PRINTS" id="PR00756">
    <property type="entry name" value="ALADIPTASE"/>
</dbReference>
<feature type="domain" description="Peptidase M1 alanyl aminopeptidase C-terminal" evidence="16">
    <location>
        <begin position="562"/>
        <end position="883"/>
    </location>
</feature>
<name>A0A0A0BEJ8_9GAMM</name>
<dbReference type="Gene3D" id="3.30.2010.30">
    <property type="match status" value="1"/>
</dbReference>
<dbReference type="PANTHER" id="PTHR46322:SF1">
    <property type="entry name" value="PUROMYCIN-SENSITIVE AMINOPEPTIDASE"/>
    <property type="match status" value="1"/>
</dbReference>
<dbReference type="Gene3D" id="2.60.40.1840">
    <property type="match status" value="1"/>
</dbReference>
<sequence>MDTSATEQSPKVTLLADYQQPAYLVDEALLQFDLDSAKTRVVSTLTMRKNPQGPEADCILDGEALTLVSLKLDGKKLEGSQFQRTTSQLLIPNLPDKFELEIITEIEPDQNTALEGLYYSGSILCTQCEAEGFRRITYYPDRPDVMSVFTVTIVADREKWPVMLSNGNMEDQGVFDDGRHWVRWHDPHPKPSYLFALVAGDLHVQQDSFTTQSGREVALRIYVDPENKHKCDHALTSLKQAMKWDEDTYGREYDLDVFMIVAVNDFNMGAMENKGLNIFNAACVLATPETATDDDFYTIQSIVAHEYFHNWSGNRVTCRDWFQLSLKEGFTVMRDQSFSADLNSAAVQRIDDVNGLRSMQFAEDAGPMAHPVRPDSYIEISNFYTVTIYEKGAEVVRMINTLVGDEEFRKGTDLYFDRHDGQAVTTDDFVKAIEDANAVDLSQFKRWYEQAGTPELTIDTNYDPIEHRFTLTVSQACPATPGQTTKQPFHIPLAVGLLDKSGTSLDMQLEGEAEPHHGDTRILSVTEASQTFEFINVSSEPLASVLRGFSAPVKLNYDLSNHQLAFLMVNDKDSFNRWDAGQKLIINILLELVADIQQNNQLVLSSLLVNQFERILTDKKLDPALVAKMLTLPTENYLAAQMTTPDVDAIHQAREFLKRNIAVSLKGLFNQTYEKLSIRKAYDFNADDMAMRSLKNVCLSYLVASGDPMQLQRCLRQMKQADNMTELLAGLRLMVDQSGLERENALRSFYEQWKQDRQVVDKWLAVQAASTLPDTLIRVKGLMKHEAFSIKNPNNVRALIGMFCRNNPVNFHAKDGSGYRFLVEQILVLDKLNPQVAARMLGALNSWRRYDEQRQQLMKQALESIAEQQDLSADVYEIVTKYLAAE</sequence>
<gene>
    <name evidence="18" type="ORF">LP43_1985</name>
</gene>
<dbReference type="InterPro" id="IPR001930">
    <property type="entry name" value="Peptidase_M1"/>
</dbReference>
<dbReference type="GO" id="GO:0008237">
    <property type="term" value="F:metallopeptidase activity"/>
    <property type="evidence" value="ECO:0007669"/>
    <property type="project" value="UniProtKB-UniRule"/>
</dbReference>
<evidence type="ECO:0000313" key="19">
    <source>
        <dbReference type="Proteomes" id="UP000029999"/>
    </source>
</evidence>
<feature type="domain" description="Peptidase M1 alanyl aminopeptidase Ig-like fold" evidence="15">
    <location>
        <begin position="452"/>
        <end position="558"/>
    </location>
</feature>
<evidence type="ECO:0000259" key="16">
    <source>
        <dbReference type="Pfam" id="PF17432"/>
    </source>
</evidence>
<dbReference type="InterPro" id="IPR027268">
    <property type="entry name" value="Peptidase_M4/M1_CTD_sf"/>
</dbReference>
<dbReference type="FunFam" id="1.10.390.10:FF:000002">
    <property type="entry name" value="Aminopeptidase N"/>
    <property type="match status" value="1"/>
</dbReference>
<comment type="similarity">
    <text evidence="3">Belongs to the peptidase M1 family.</text>
</comment>
<evidence type="ECO:0000256" key="1">
    <source>
        <dbReference type="ARBA" id="ARBA00000098"/>
    </source>
</evidence>
<dbReference type="SUPFAM" id="SSF63737">
    <property type="entry name" value="Leukotriene A4 hydrolase N-terminal domain"/>
    <property type="match status" value="1"/>
</dbReference>